<keyword evidence="1" id="KW-0175">Coiled coil</keyword>
<sequence>MANTWNVVSQSPVEEQLVGVAPEITVTPSSQWNVVKEEPAQPDTNLVKGVGGEALAAANLIAETPQFIGSAINTFLDATYQGFESSLKGAPRIDWGKARENANSSVRMLNFEDEFKGFADAIGLGSEYENSKINQGLQTLGEKIDWVAEKGETNFGIPKEGTKAVIDTAMIVGIPGLGKVKDIAYEKLTTPSAKEQVKYETTTKANLGYAPQWKVDPKKTASEQLNKEIIGELTVPKSATSSKELADSLYTLTDIKKADETIVAQLEKEYNDRGITPNLKEKFRRYTEQTALGNEQISSSIRQIEKEIKSIHQENAGYFQDSNLRSAINPNGTTLWKDFGFKKEVLDNKKRIDNLNLEIEKEKQKYKQREELTFEEQQIYNETVGPQLAKITDLNRYLHDEGLVPKIELDPTKVGGYAPRYGMPEKKSTWEYIKSKLSGDQYGLNQDFATAVLPSAAKERAIFAHELPDGTRNIVSFKGDSIVKWENGTPKQYMQRAGEELRAGDKLGRGTLKEATLDEIELNTPYRYSRNLSAVTGTRLTELRDLARVNEWIKQFKNSEYFKEVAHEIKPGVNAPQGFVRPENLEKFPQLNNYVFEPRVAEIISDFNKTWQPNFLTEV</sequence>
<feature type="non-terminal residue" evidence="2">
    <location>
        <position position="619"/>
    </location>
</feature>
<protein>
    <submittedName>
        <fullName evidence="2">Uncharacterized protein</fullName>
    </submittedName>
</protein>
<gene>
    <name evidence="2" type="ORF">UFOVP369_53</name>
</gene>
<proteinExistence type="predicted"/>
<accession>A0A6J7X1U9</accession>
<evidence type="ECO:0000256" key="1">
    <source>
        <dbReference type="SAM" id="Coils"/>
    </source>
</evidence>
<name>A0A6J7X1U9_9CAUD</name>
<feature type="coiled-coil region" evidence="1">
    <location>
        <begin position="345"/>
        <end position="372"/>
    </location>
</feature>
<organism evidence="2">
    <name type="scientific">uncultured Caudovirales phage</name>
    <dbReference type="NCBI Taxonomy" id="2100421"/>
    <lineage>
        <taxon>Viruses</taxon>
        <taxon>Duplodnaviria</taxon>
        <taxon>Heunggongvirae</taxon>
        <taxon>Uroviricota</taxon>
        <taxon>Caudoviricetes</taxon>
        <taxon>Peduoviridae</taxon>
        <taxon>Maltschvirus</taxon>
        <taxon>Maltschvirus maltsch</taxon>
    </lineage>
</organism>
<evidence type="ECO:0000313" key="2">
    <source>
        <dbReference type="EMBL" id="CAB5223085.1"/>
    </source>
</evidence>
<dbReference type="EMBL" id="LR798315">
    <property type="protein sequence ID" value="CAB5223085.1"/>
    <property type="molecule type" value="Genomic_DNA"/>
</dbReference>
<reference evidence="2" key="1">
    <citation type="submission" date="2020-05" db="EMBL/GenBank/DDBJ databases">
        <authorList>
            <person name="Chiriac C."/>
            <person name="Salcher M."/>
            <person name="Ghai R."/>
            <person name="Kavagutti S V."/>
        </authorList>
    </citation>
    <scope>NUCLEOTIDE SEQUENCE</scope>
</reference>